<reference evidence="1 2" key="1">
    <citation type="submission" date="2017-07" db="EMBL/GenBank/DDBJ databases">
        <title>Analysis of two Campylobacter avium genomes and identification of a novel hippuricase gene.</title>
        <authorList>
            <person name="Miller W.G."/>
            <person name="Chapman M.H."/>
            <person name="Yee E."/>
            <person name="Revez J."/>
            <person name="Bono J.L."/>
            <person name="Rossi M."/>
        </authorList>
    </citation>
    <scope>NUCLEOTIDE SEQUENCE [LARGE SCALE GENOMIC DNA]</scope>
    <source>
        <strain evidence="1 2">LMG 24591</strain>
    </source>
</reference>
<keyword evidence="2" id="KW-1185">Reference proteome</keyword>
<evidence type="ECO:0000313" key="1">
    <source>
        <dbReference type="EMBL" id="ASQ30996.1"/>
    </source>
</evidence>
<evidence type="ECO:0000313" key="2">
    <source>
        <dbReference type="Proteomes" id="UP000201169"/>
    </source>
</evidence>
<dbReference type="EMBL" id="CP022347">
    <property type="protein sequence ID" value="ASQ30996.1"/>
    <property type="molecule type" value="Genomic_DNA"/>
</dbReference>
<dbReference type="Pfam" id="PF14070">
    <property type="entry name" value="YjfB_motility"/>
    <property type="match status" value="1"/>
</dbReference>
<dbReference type="InterPro" id="IPR025906">
    <property type="entry name" value="YjfB_motility"/>
</dbReference>
<accession>A0A222MZI6</accession>
<gene>
    <name evidence="1" type="ORF">CAV_1375</name>
</gene>
<sequence length="58" mass="5782">MDVSMSNASLMSAVSVSTLGKAINAAQDSALQLMESIDALSSGEVQASSGSSALDIYA</sequence>
<protein>
    <recommendedName>
        <fullName evidence="3">Motility protein</fullName>
    </recommendedName>
</protein>
<organism evidence="1 2">
    <name type="scientific">Campylobacter avium LMG 24591</name>
    <dbReference type="NCBI Taxonomy" id="522484"/>
    <lineage>
        <taxon>Bacteria</taxon>
        <taxon>Pseudomonadati</taxon>
        <taxon>Campylobacterota</taxon>
        <taxon>Epsilonproteobacteria</taxon>
        <taxon>Campylobacterales</taxon>
        <taxon>Campylobacteraceae</taxon>
        <taxon>Campylobacter</taxon>
    </lineage>
</organism>
<dbReference type="Proteomes" id="UP000201169">
    <property type="component" value="Chromosome"/>
</dbReference>
<name>A0A222MZI6_9BACT</name>
<dbReference type="RefSeq" id="WP_148131229.1">
    <property type="nucleotide sequence ID" value="NZ_CP022347.1"/>
</dbReference>
<dbReference type="KEGG" id="cavi:CAV_1375"/>
<dbReference type="AlphaFoldDB" id="A0A222MZI6"/>
<evidence type="ECO:0008006" key="3">
    <source>
        <dbReference type="Google" id="ProtNLM"/>
    </source>
</evidence>
<proteinExistence type="predicted"/>